<dbReference type="Proteomes" id="UP000886476">
    <property type="component" value="Unassembled WGS sequence"/>
</dbReference>
<evidence type="ECO:0000256" key="2">
    <source>
        <dbReference type="ARBA" id="ARBA00007783"/>
    </source>
</evidence>
<name>A0ABX2CCS9_9BRAD</name>
<evidence type="ECO:0000256" key="3">
    <source>
        <dbReference type="ARBA" id="ARBA00022448"/>
    </source>
</evidence>
<evidence type="ECO:0000256" key="8">
    <source>
        <dbReference type="SAM" id="Phobius"/>
    </source>
</evidence>
<evidence type="ECO:0000313" key="10">
    <source>
        <dbReference type="EMBL" id="NPU65470.1"/>
    </source>
</evidence>
<reference evidence="10" key="1">
    <citation type="submission" date="2020-05" db="EMBL/GenBank/DDBJ databases">
        <title>Nod-independent and nitrogen-fixing Bradyrhizobium aeschynomene sp. nov. isolated from nodules of Aeschynomene indica.</title>
        <authorList>
            <person name="Zhang Z."/>
        </authorList>
    </citation>
    <scope>NUCLEOTIDE SEQUENCE</scope>
    <source>
        <strain evidence="10">83012</strain>
    </source>
</reference>
<dbReference type="InterPro" id="IPR051449">
    <property type="entry name" value="ABC-2_transporter_component"/>
</dbReference>
<feature type="transmembrane region" description="Helical" evidence="8">
    <location>
        <begin position="180"/>
        <end position="200"/>
    </location>
</feature>
<dbReference type="RefSeq" id="WP_172110498.1">
    <property type="nucleotide sequence ID" value="NZ_JABFDN010000002.1"/>
</dbReference>
<keyword evidence="7 8" id="KW-0472">Membrane</keyword>
<sequence>MRHSLSNIFWLGTKELRSLFGDVVLIGLVIYSFTVAVVSEAQSNSQELHHASLGVVDEDNSELSRRIISAFMLPYFQTPVYIKESQIEPLMNSGRFTFVLDIPPNFQRDVLAGHRPALQVNVDATAMIQAGLGAGYALQIINTEVVGYLARSNPSEASPVELVTRIAFNPNITTAWFESVMGIINNVTMLAIILAGAALVREREHGTMDHLLVMPLSPFEIAMSKIWANALVIAVTVAVALYAVVQGFLRVPITGSIPLFMGGVVLYLFFATAVGLFLGTIARSMPQLGLLYILVAVPMNLLSGGATPVESQPVWLSTIMKASPSTHFVSFAQAILYRGAGIDVVWPQFAAVAGIGALFLALTLWRFRAAVGATGT</sequence>
<evidence type="ECO:0000259" key="9">
    <source>
        <dbReference type="PROSITE" id="PS51012"/>
    </source>
</evidence>
<keyword evidence="3" id="KW-0813">Transport</keyword>
<keyword evidence="5 8" id="KW-0812">Transmembrane</keyword>
<comment type="caution">
    <text evidence="10">The sequence shown here is derived from an EMBL/GenBank/DDBJ whole genome shotgun (WGS) entry which is preliminary data.</text>
</comment>
<feature type="transmembrane region" description="Helical" evidence="8">
    <location>
        <begin position="290"/>
        <end position="309"/>
    </location>
</feature>
<dbReference type="EMBL" id="JABFDN010000002">
    <property type="protein sequence ID" value="NPU65470.1"/>
    <property type="molecule type" value="Genomic_DNA"/>
</dbReference>
<feature type="domain" description="ABC transmembrane type-2" evidence="9">
    <location>
        <begin position="130"/>
        <end position="370"/>
    </location>
</feature>
<feature type="transmembrane region" description="Helical" evidence="8">
    <location>
        <begin position="226"/>
        <end position="245"/>
    </location>
</feature>
<evidence type="ECO:0000256" key="1">
    <source>
        <dbReference type="ARBA" id="ARBA00004651"/>
    </source>
</evidence>
<evidence type="ECO:0000256" key="4">
    <source>
        <dbReference type="ARBA" id="ARBA00022475"/>
    </source>
</evidence>
<evidence type="ECO:0000256" key="6">
    <source>
        <dbReference type="ARBA" id="ARBA00022989"/>
    </source>
</evidence>
<comment type="similarity">
    <text evidence="2">Belongs to the ABC-2 integral membrane protein family.</text>
</comment>
<protein>
    <submittedName>
        <fullName evidence="10">ABC transporter permease</fullName>
    </submittedName>
</protein>
<proteinExistence type="inferred from homology"/>
<dbReference type="Pfam" id="PF12698">
    <property type="entry name" value="ABC2_membrane_3"/>
    <property type="match status" value="1"/>
</dbReference>
<keyword evidence="6 8" id="KW-1133">Transmembrane helix</keyword>
<dbReference type="PANTHER" id="PTHR30294:SF47">
    <property type="entry name" value="INNER MEMBRANE TRANSPORT PERMEASE YHHJ"/>
    <property type="match status" value="1"/>
</dbReference>
<accession>A0ABX2CCS9</accession>
<keyword evidence="11" id="KW-1185">Reference proteome</keyword>
<comment type="subcellular location">
    <subcellularLocation>
        <location evidence="1">Cell membrane</location>
        <topology evidence="1">Multi-pass membrane protein</topology>
    </subcellularLocation>
</comment>
<keyword evidence="4" id="KW-1003">Cell membrane</keyword>
<feature type="transmembrane region" description="Helical" evidence="8">
    <location>
        <begin position="345"/>
        <end position="365"/>
    </location>
</feature>
<feature type="transmembrane region" description="Helical" evidence="8">
    <location>
        <begin position="20"/>
        <end position="38"/>
    </location>
</feature>
<dbReference type="PANTHER" id="PTHR30294">
    <property type="entry name" value="MEMBRANE COMPONENT OF ABC TRANSPORTER YHHJ-RELATED"/>
    <property type="match status" value="1"/>
</dbReference>
<gene>
    <name evidence="10" type="ORF">HL667_10740</name>
</gene>
<dbReference type="Gene3D" id="3.40.1710.10">
    <property type="entry name" value="abc type-2 transporter like domain"/>
    <property type="match status" value="1"/>
</dbReference>
<dbReference type="InterPro" id="IPR047817">
    <property type="entry name" value="ABC2_TM_bact-type"/>
</dbReference>
<evidence type="ECO:0000256" key="7">
    <source>
        <dbReference type="ARBA" id="ARBA00023136"/>
    </source>
</evidence>
<feature type="transmembrane region" description="Helical" evidence="8">
    <location>
        <begin position="257"/>
        <end position="278"/>
    </location>
</feature>
<evidence type="ECO:0000256" key="5">
    <source>
        <dbReference type="ARBA" id="ARBA00022692"/>
    </source>
</evidence>
<organism evidence="10 11">
    <name type="scientific">Bradyrhizobium aeschynomenes</name>
    <dbReference type="NCBI Taxonomy" id="2734909"/>
    <lineage>
        <taxon>Bacteria</taxon>
        <taxon>Pseudomonadati</taxon>
        <taxon>Pseudomonadota</taxon>
        <taxon>Alphaproteobacteria</taxon>
        <taxon>Hyphomicrobiales</taxon>
        <taxon>Nitrobacteraceae</taxon>
        <taxon>Bradyrhizobium</taxon>
    </lineage>
</organism>
<evidence type="ECO:0000313" key="11">
    <source>
        <dbReference type="Proteomes" id="UP000886476"/>
    </source>
</evidence>
<dbReference type="InterPro" id="IPR013525">
    <property type="entry name" value="ABC2_TM"/>
</dbReference>
<dbReference type="PROSITE" id="PS51012">
    <property type="entry name" value="ABC_TM2"/>
    <property type="match status" value="1"/>
</dbReference>